<dbReference type="EMBL" id="FLRB01000008">
    <property type="protein sequence ID" value="SBT20734.1"/>
    <property type="molecule type" value="Genomic_DNA"/>
</dbReference>
<dbReference type="PANTHER" id="PTHR43138">
    <property type="entry name" value="ACETYLTRANSFERASE, GNAT FAMILY"/>
    <property type="match status" value="1"/>
</dbReference>
<evidence type="ECO:0000313" key="2">
    <source>
        <dbReference type="EMBL" id="SBT17967.1"/>
    </source>
</evidence>
<evidence type="ECO:0000313" key="3">
    <source>
        <dbReference type="EMBL" id="SBT20734.1"/>
    </source>
</evidence>
<reference evidence="2 5" key="1">
    <citation type="submission" date="2016-06" db="EMBL/GenBank/DDBJ databases">
        <authorList>
            <person name="Kjaerup R.B."/>
            <person name="Dalgaard T.S."/>
            <person name="Juul-Madsen H.R."/>
        </authorList>
    </citation>
    <scope>NUCLEOTIDE SEQUENCE [LARGE SCALE GENOMIC DNA]</scope>
    <source>
        <strain evidence="2 5">CECT 5115</strain>
    </source>
</reference>
<evidence type="ECO:0000313" key="5">
    <source>
        <dbReference type="Proteomes" id="UP000092871"/>
    </source>
</evidence>
<dbReference type="InterPro" id="IPR052742">
    <property type="entry name" value="Mito_N-acetyltransferase"/>
</dbReference>
<proteinExistence type="predicted"/>
<protein>
    <submittedName>
        <fullName evidence="2">Acetyltransferase (GNAT) family protein</fullName>
    </submittedName>
</protein>
<sequence length="162" mass="18345">MIRAMTEADFKAFWPTFSAVIKAQETYAYRADMTQEQAYEIWCMLPAKTYVFEEEGEVLATYYLKANAMGPGDHVCNCGYMVSEKARGKGLARKLCEHSQQVARNLGFTGMQFNAVVSTNRVAVQLWQKLGYDIIGTVPNAYRHGRLGKVDCLIMYKDISQD</sequence>
<keyword evidence="2" id="KW-0808">Transferase</keyword>
<dbReference type="OrthoDB" id="9788300at2"/>
<organism evidence="2 5">
    <name type="scientific">Marinomonas gallaica</name>
    <dbReference type="NCBI Taxonomy" id="1806667"/>
    <lineage>
        <taxon>Bacteria</taxon>
        <taxon>Pseudomonadati</taxon>
        <taxon>Pseudomonadota</taxon>
        <taxon>Gammaproteobacteria</taxon>
        <taxon>Oceanospirillales</taxon>
        <taxon>Oceanospirillaceae</taxon>
        <taxon>Marinomonas</taxon>
    </lineage>
</organism>
<gene>
    <name evidence="2" type="ORF">MGA5115_02084</name>
    <name evidence="3" type="ORF">MGA5116_01321</name>
</gene>
<dbReference type="GO" id="GO:0016747">
    <property type="term" value="F:acyltransferase activity, transferring groups other than amino-acyl groups"/>
    <property type="evidence" value="ECO:0007669"/>
    <property type="project" value="InterPro"/>
</dbReference>
<feature type="domain" description="N-acetyltransferase" evidence="1">
    <location>
        <begin position="1"/>
        <end position="160"/>
    </location>
</feature>
<dbReference type="EMBL" id="FLRA01000014">
    <property type="protein sequence ID" value="SBT17967.1"/>
    <property type="molecule type" value="Genomic_DNA"/>
</dbReference>
<dbReference type="CDD" id="cd04301">
    <property type="entry name" value="NAT_SF"/>
    <property type="match status" value="1"/>
</dbReference>
<dbReference type="SUPFAM" id="SSF55729">
    <property type="entry name" value="Acyl-CoA N-acyltransferases (Nat)"/>
    <property type="match status" value="1"/>
</dbReference>
<evidence type="ECO:0000313" key="4">
    <source>
        <dbReference type="Proteomes" id="UP000092840"/>
    </source>
</evidence>
<reference evidence="3 4" key="2">
    <citation type="submission" date="2016-06" db="EMBL/GenBank/DDBJ databases">
        <authorList>
            <person name="Rodrigo-Torres L."/>
            <person name="Arahal D.R."/>
        </authorList>
    </citation>
    <scope>NUCLEOTIDE SEQUENCE [LARGE SCALE GENOMIC DNA]</scope>
    <source>
        <strain evidence="3 4">CECT 5116</strain>
    </source>
</reference>
<dbReference type="InterPro" id="IPR000182">
    <property type="entry name" value="GNAT_dom"/>
</dbReference>
<dbReference type="Gene3D" id="3.40.630.30">
    <property type="match status" value="1"/>
</dbReference>
<dbReference type="Proteomes" id="UP000092840">
    <property type="component" value="Unassembled WGS sequence"/>
</dbReference>
<dbReference type="PANTHER" id="PTHR43138:SF1">
    <property type="entry name" value="N-ACETYLTRANSFERASE ACA1"/>
    <property type="match status" value="1"/>
</dbReference>
<dbReference type="Proteomes" id="UP000092871">
    <property type="component" value="Unassembled WGS sequence"/>
</dbReference>
<dbReference type="InterPro" id="IPR016181">
    <property type="entry name" value="Acyl_CoA_acyltransferase"/>
</dbReference>
<keyword evidence="4" id="KW-1185">Reference proteome</keyword>
<dbReference type="PROSITE" id="PS51186">
    <property type="entry name" value="GNAT"/>
    <property type="match status" value="1"/>
</dbReference>
<dbReference type="AlphaFoldDB" id="A0A1C3JS67"/>
<name>A0A1C3JS67_9GAMM</name>
<dbReference type="Pfam" id="PF00583">
    <property type="entry name" value="Acetyltransf_1"/>
    <property type="match status" value="1"/>
</dbReference>
<accession>A0A1C3JS67</accession>
<evidence type="ECO:0000259" key="1">
    <source>
        <dbReference type="PROSITE" id="PS51186"/>
    </source>
</evidence>